<evidence type="ECO:0000259" key="2">
    <source>
        <dbReference type="Pfam" id="PF01713"/>
    </source>
</evidence>
<dbReference type="EMBL" id="BRXS01000002">
    <property type="protein sequence ID" value="GLC24511.1"/>
    <property type="molecule type" value="Genomic_DNA"/>
</dbReference>
<keyword evidence="4" id="KW-1185">Reference proteome</keyword>
<feature type="region of interest" description="Disordered" evidence="1">
    <location>
        <begin position="122"/>
        <end position="141"/>
    </location>
</feature>
<dbReference type="Proteomes" id="UP001161325">
    <property type="component" value="Unassembled WGS sequence"/>
</dbReference>
<dbReference type="Pfam" id="PF01713">
    <property type="entry name" value="Smr"/>
    <property type="match status" value="1"/>
</dbReference>
<feature type="region of interest" description="Disordered" evidence="1">
    <location>
        <begin position="1"/>
        <end position="20"/>
    </location>
</feature>
<protein>
    <recommendedName>
        <fullName evidence="2">Smr domain-containing protein</fullName>
    </recommendedName>
</protein>
<sequence>MARRSRGRPPGDASSGGLPQAFDAITFGPERTLNLRAHLPTRSEALARTEAWLREKQMGGADEVLVITGRGVGSVDGVSIVREAVLQLLASLRRRNVLQGFREHTAGSFVVELAPVHALFTAPRRRREPPPPPPPDPRTLAGLDAETRSLLRTLATVRLQQLGVHSPTKAIVEDEMLGQYGALARSIPEGPEREARLQQAVIVALEELDG</sequence>
<gene>
    <name evidence="3" type="ORF">rosag_10240</name>
</gene>
<dbReference type="RefSeq" id="WP_284348958.1">
    <property type="nucleotide sequence ID" value="NZ_BRXS01000002.1"/>
</dbReference>
<proteinExistence type="predicted"/>
<comment type="caution">
    <text evidence="3">The sequence shown here is derived from an EMBL/GenBank/DDBJ whole genome shotgun (WGS) entry which is preliminary data.</text>
</comment>
<dbReference type="Gene3D" id="3.30.1370.110">
    <property type="match status" value="1"/>
</dbReference>
<accession>A0AA37Q7N6</accession>
<organism evidence="3 4">
    <name type="scientific">Roseisolibacter agri</name>
    <dbReference type="NCBI Taxonomy" id="2014610"/>
    <lineage>
        <taxon>Bacteria</taxon>
        <taxon>Pseudomonadati</taxon>
        <taxon>Gemmatimonadota</taxon>
        <taxon>Gemmatimonadia</taxon>
        <taxon>Gemmatimonadales</taxon>
        <taxon>Gemmatimonadaceae</taxon>
        <taxon>Roseisolibacter</taxon>
    </lineage>
</organism>
<dbReference type="AlphaFoldDB" id="A0AA37Q7N6"/>
<name>A0AA37Q7N6_9BACT</name>
<reference evidence="3" key="1">
    <citation type="submission" date="2022-08" db="EMBL/GenBank/DDBJ databases">
        <title>Draft genome sequencing of Roseisolibacter agri AW1220.</title>
        <authorList>
            <person name="Tobiishi Y."/>
            <person name="Tonouchi A."/>
        </authorList>
    </citation>
    <scope>NUCLEOTIDE SEQUENCE</scope>
    <source>
        <strain evidence="3">AW1220</strain>
    </source>
</reference>
<feature type="domain" description="Smr" evidence="2">
    <location>
        <begin position="37"/>
        <end position="101"/>
    </location>
</feature>
<evidence type="ECO:0000313" key="3">
    <source>
        <dbReference type="EMBL" id="GLC24511.1"/>
    </source>
</evidence>
<dbReference type="SUPFAM" id="SSF160443">
    <property type="entry name" value="SMR domain-like"/>
    <property type="match status" value="1"/>
</dbReference>
<evidence type="ECO:0000313" key="4">
    <source>
        <dbReference type="Proteomes" id="UP001161325"/>
    </source>
</evidence>
<dbReference type="InterPro" id="IPR002625">
    <property type="entry name" value="Smr_dom"/>
</dbReference>
<dbReference type="InterPro" id="IPR036063">
    <property type="entry name" value="Smr_dom_sf"/>
</dbReference>
<evidence type="ECO:0000256" key="1">
    <source>
        <dbReference type="SAM" id="MobiDB-lite"/>
    </source>
</evidence>